<dbReference type="Pfam" id="PF18962">
    <property type="entry name" value="Por_Secre_tail"/>
    <property type="match status" value="1"/>
</dbReference>
<dbReference type="OrthoDB" id="667194at2"/>
<dbReference type="RefSeq" id="WP_111294101.1">
    <property type="nucleotide sequence ID" value="NZ_QKZV01000003.1"/>
</dbReference>
<proteinExistence type="predicted"/>
<sequence length="115" mass="13454">MIKLYLTFLFAFSFFAGNANPEKSPFPDVFDQVKVVTVYPNPATSFVNFEFESNQNYKNYTLYIFSFIGKKMNEYAVDGNKITVPLDEYYRGMYVYQLRNQNGMIVQSGRFQVVK</sequence>
<dbReference type="Proteomes" id="UP000249720">
    <property type="component" value="Unassembled WGS sequence"/>
</dbReference>
<dbReference type="EMBL" id="QKZV01000003">
    <property type="protein sequence ID" value="PZX63460.1"/>
    <property type="molecule type" value="Genomic_DNA"/>
</dbReference>
<accession>A0A2W7RYE6</accession>
<keyword evidence="1" id="KW-0732">Signal</keyword>
<comment type="caution">
    <text evidence="3">The sequence shown here is derived from an EMBL/GenBank/DDBJ whole genome shotgun (WGS) entry which is preliminary data.</text>
</comment>
<evidence type="ECO:0000313" key="3">
    <source>
        <dbReference type="EMBL" id="PZX63460.1"/>
    </source>
</evidence>
<feature type="signal peptide" evidence="1">
    <location>
        <begin position="1"/>
        <end position="19"/>
    </location>
</feature>
<evidence type="ECO:0000259" key="2">
    <source>
        <dbReference type="Pfam" id="PF18962"/>
    </source>
</evidence>
<protein>
    <submittedName>
        <fullName evidence="3">Putative secreted protein (Por secretion system target)</fullName>
    </submittedName>
</protein>
<evidence type="ECO:0000256" key="1">
    <source>
        <dbReference type="SAM" id="SignalP"/>
    </source>
</evidence>
<reference evidence="3 4" key="1">
    <citation type="submission" date="2018-06" db="EMBL/GenBank/DDBJ databases">
        <title>Genomic Encyclopedia of Archaeal and Bacterial Type Strains, Phase II (KMG-II): from individual species to whole genera.</title>
        <authorList>
            <person name="Goeker M."/>
        </authorList>
    </citation>
    <scope>NUCLEOTIDE SEQUENCE [LARGE SCALE GENOMIC DNA]</scope>
    <source>
        <strain evidence="3 4">DSM 23241</strain>
    </source>
</reference>
<evidence type="ECO:0000313" key="4">
    <source>
        <dbReference type="Proteomes" id="UP000249720"/>
    </source>
</evidence>
<name>A0A2W7RYE6_9BACT</name>
<gene>
    <name evidence="3" type="ORF">LX80_01104</name>
</gene>
<feature type="chain" id="PRO_5016045757" evidence="1">
    <location>
        <begin position="20"/>
        <end position="115"/>
    </location>
</feature>
<dbReference type="InterPro" id="IPR026444">
    <property type="entry name" value="Secre_tail"/>
</dbReference>
<dbReference type="NCBIfam" id="TIGR04183">
    <property type="entry name" value="Por_Secre_tail"/>
    <property type="match status" value="1"/>
</dbReference>
<dbReference type="AlphaFoldDB" id="A0A2W7RYE6"/>
<organism evidence="3 4">
    <name type="scientific">Hydrotalea sandarakina</name>
    <dbReference type="NCBI Taxonomy" id="1004304"/>
    <lineage>
        <taxon>Bacteria</taxon>
        <taxon>Pseudomonadati</taxon>
        <taxon>Bacteroidota</taxon>
        <taxon>Chitinophagia</taxon>
        <taxon>Chitinophagales</taxon>
        <taxon>Chitinophagaceae</taxon>
        <taxon>Hydrotalea</taxon>
    </lineage>
</organism>
<keyword evidence="4" id="KW-1185">Reference proteome</keyword>
<feature type="domain" description="Secretion system C-terminal sorting" evidence="2">
    <location>
        <begin position="38"/>
        <end position="106"/>
    </location>
</feature>